<sequence length="122" mass="13520">MSCISTNADFRPAQYNISIWKTNTWSQIFLLTANTVPIDLSTATVEIEIRKTISSTNVELTLTEGGGGITVGGVNNNMITINKDINLTAGNYVYDMAVKFSNNNIKTYIWGNFIVYQDITNI</sequence>
<evidence type="ECO:0000313" key="1">
    <source>
        <dbReference type="EMBL" id="CAB5195080.1"/>
    </source>
</evidence>
<accession>A0A6J7WC07</accession>
<gene>
    <name evidence="1" type="ORF">UFOVP174_53</name>
</gene>
<dbReference type="EMBL" id="LR798216">
    <property type="protein sequence ID" value="CAB5195080.1"/>
    <property type="molecule type" value="Genomic_DNA"/>
</dbReference>
<reference evidence="1" key="1">
    <citation type="submission" date="2020-05" db="EMBL/GenBank/DDBJ databases">
        <authorList>
            <person name="Chiriac C."/>
            <person name="Salcher M."/>
            <person name="Ghai R."/>
            <person name="Kavagutti S V."/>
        </authorList>
    </citation>
    <scope>NUCLEOTIDE SEQUENCE</scope>
</reference>
<proteinExistence type="predicted"/>
<organism evidence="1">
    <name type="scientific">uncultured Caudovirales phage</name>
    <dbReference type="NCBI Taxonomy" id="2100421"/>
    <lineage>
        <taxon>Viruses</taxon>
        <taxon>Duplodnaviria</taxon>
        <taxon>Heunggongvirae</taxon>
        <taxon>Uroviricota</taxon>
        <taxon>Caudoviricetes</taxon>
        <taxon>Peduoviridae</taxon>
        <taxon>Maltschvirus</taxon>
        <taxon>Maltschvirus maltsch</taxon>
    </lineage>
</organism>
<name>A0A6J7WC07_9CAUD</name>
<protein>
    <submittedName>
        <fullName evidence="1">Uncharacterized protein</fullName>
    </submittedName>
</protein>